<evidence type="ECO:0000313" key="1">
    <source>
        <dbReference type="EMBL" id="EXC24151.1"/>
    </source>
</evidence>
<keyword evidence="2" id="KW-1185">Reference proteome</keyword>
<reference evidence="2" key="1">
    <citation type="submission" date="2013-01" db="EMBL/GenBank/DDBJ databases">
        <title>Draft Genome Sequence of a Mulberry Tree, Morus notabilis C.K. Schneid.</title>
        <authorList>
            <person name="He N."/>
            <person name="Zhao S."/>
        </authorList>
    </citation>
    <scope>NUCLEOTIDE SEQUENCE</scope>
</reference>
<dbReference type="EMBL" id="KE346013">
    <property type="protein sequence ID" value="EXC24151.1"/>
    <property type="molecule type" value="Genomic_DNA"/>
</dbReference>
<name>W9SS20_9ROSA</name>
<dbReference type="Proteomes" id="UP000030645">
    <property type="component" value="Unassembled WGS sequence"/>
</dbReference>
<organism evidence="1 2">
    <name type="scientific">Morus notabilis</name>
    <dbReference type="NCBI Taxonomy" id="981085"/>
    <lineage>
        <taxon>Eukaryota</taxon>
        <taxon>Viridiplantae</taxon>
        <taxon>Streptophyta</taxon>
        <taxon>Embryophyta</taxon>
        <taxon>Tracheophyta</taxon>
        <taxon>Spermatophyta</taxon>
        <taxon>Magnoliopsida</taxon>
        <taxon>eudicotyledons</taxon>
        <taxon>Gunneridae</taxon>
        <taxon>Pentapetalae</taxon>
        <taxon>rosids</taxon>
        <taxon>fabids</taxon>
        <taxon>Rosales</taxon>
        <taxon>Moraceae</taxon>
        <taxon>Moreae</taxon>
        <taxon>Morus</taxon>
    </lineage>
</organism>
<proteinExistence type="predicted"/>
<protein>
    <submittedName>
        <fullName evidence="1">Uncharacterized protein</fullName>
    </submittedName>
</protein>
<evidence type="ECO:0000313" key="2">
    <source>
        <dbReference type="Proteomes" id="UP000030645"/>
    </source>
</evidence>
<dbReference type="AlphaFoldDB" id="W9SS20"/>
<accession>W9SS20</accession>
<sequence>MLVRETQSDRRIICFHVCGIWWGRVRCRGTPLDTSWLFLRPYINDRRFRFLASGSHVGVGHGKLSNE</sequence>
<gene>
    <name evidence="1" type="ORF">L484_015166</name>
</gene>